<dbReference type="AlphaFoldDB" id="A0A9Q2NTN6"/>
<dbReference type="RefSeq" id="WP_138488130.1">
    <property type="nucleotide sequence ID" value="NZ_JAFBWU010000003.1"/>
</dbReference>
<accession>A0A9Q2NTN6</accession>
<evidence type="ECO:0000313" key="2">
    <source>
        <dbReference type="EMBL" id="MBM2411978.1"/>
    </source>
</evidence>
<proteinExistence type="predicted"/>
<organism evidence="2 4">
    <name type="scientific">Marivita cryptomonadis</name>
    <dbReference type="NCBI Taxonomy" id="505252"/>
    <lineage>
        <taxon>Bacteria</taxon>
        <taxon>Pseudomonadati</taxon>
        <taxon>Pseudomonadota</taxon>
        <taxon>Alphaproteobacteria</taxon>
        <taxon>Rhodobacterales</taxon>
        <taxon>Roseobacteraceae</taxon>
        <taxon>Marivita</taxon>
    </lineage>
</organism>
<dbReference type="InterPro" id="IPR029052">
    <property type="entry name" value="Metallo-depent_PP-like"/>
</dbReference>
<dbReference type="SUPFAM" id="SSF56300">
    <property type="entry name" value="Metallo-dependent phosphatases"/>
    <property type="match status" value="1"/>
</dbReference>
<reference evidence="2 5" key="1">
    <citation type="submission" date="2021-01" db="EMBL/GenBank/DDBJ databases">
        <title>Diatom-associated Roseobacters Show Island Model of Population Structure.</title>
        <authorList>
            <person name="Qu L."/>
            <person name="Feng X."/>
            <person name="Chen Y."/>
            <person name="Li L."/>
            <person name="Wang X."/>
            <person name="Hu Z."/>
            <person name="Wang H."/>
            <person name="Luo H."/>
        </authorList>
    </citation>
    <scope>NUCLEOTIDE SEQUENCE</scope>
    <source>
        <strain evidence="3 5">CC28-63</strain>
        <strain evidence="2">CC28-69</strain>
    </source>
</reference>
<sequence length="315" mass="35277">MTSIDIMGDPHLAKTFVHGVPLHRRGEREAMVWEAFRANLEAAECDLHVCMGDLFERPIVPYDAILKAADIYRKVASDKSQTRFVILRGNHDCLLRDLERASAFDLVARLVSDVPNIIVVSDVVMIEGYLFVGYDPVTPLADRITEDHRGAKAAFFHAETEGYGKDFNVIPFEKLAELDILEVYNGHEHKPARFTKHGVDVTVVGSLQPYSHGEEIDDTLYVTLTLSELETAGDLSNKCVRVLLEPGETLDQEIDCLQMTIKRTADAEAEIGEVTLGEFDIDALFKQAFAEANVSENLTDEMLQRFHERRLAGEA</sequence>
<dbReference type="InterPro" id="IPR050535">
    <property type="entry name" value="DNA_Repair-Maintenance_Comp"/>
</dbReference>
<keyword evidence="5" id="KW-1185">Reference proteome</keyword>
<gene>
    <name evidence="2" type="ORF">JQX41_06685</name>
    <name evidence="3" type="ORF">JQX48_06690</name>
</gene>
<name>A0A9Q2NTN6_9RHOB</name>
<dbReference type="Proteomes" id="UP000755667">
    <property type="component" value="Unassembled WGS sequence"/>
</dbReference>
<dbReference type="EMBL" id="JAFBXE010000003">
    <property type="protein sequence ID" value="MBM2411978.1"/>
    <property type="molecule type" value="Genomic_DNA"/>
</dbReference>
<feature type="domain" description="Calcineurin-like phosphoesterase" evidence="1">
    <location>
        <begin position="4"/>
        <end position="190"/>
    </location>
</feature>
<dbReference type="Gene3D" id="3.60.21.10">
    <property type="match status" value="1"/>
</dbReference>
<protein>
    <submittedName>
        <fullName evidence="2">Metallophosphoesterase</fullName>
    </submittedName>
</protein>
<dbReference type="GO" id="GO:0016787">
    <property type="term" value="F:hydrolase activity"/>
    <property type="evidence" value="ECO:0007669"/>
    <property type="project" value="InterPro"/>
</dbReference>
<dbReference type="InterPro" id="IPR004843">
    <property type="entry name" value="Calcineurin-like_PHP"/>
</dbReference>
<evidence type="ECO:0000313" key="3">
    <source>
        <dbReference type="EMBL" id="MBM2416646.1"/>
    </source>
</evidence>
<evidence type="ECO:0000313" key="4">
    <source>
        <dbReference type="Proteomes" id="UP000755667"/>
    </source>
</evidence>
<dbReference type="PANTHER" id="PTHR30337">
    <property type="entry name" value="COMPONENT OF ATP-DEPENDENT DSDNA EXONUCLEASE"/>
    <property type="match status" value="1"/>
</dbReference>
<dbReference type="Proteomes" id="UP000809440">
    <property type="component" value="Unassembled WGS sequence"/>
</dbReference>
<comment type="caution">
    <text evidence="2">The sequence shown here is derived from an EMBL/GenBank/DDBJ whole genome shotgun (WGS) entry which is preliminary data.</text>
</comment>
<dbReference type="PANTHER" id="PTHR30337:SF8">
    <property type="entry name" value="BLL4141 PROTEIN"/>
    <property type="match status" value="1"/>
</dbReference>
<dbReference type="Pfam" id="PF00149">
    <property type="entry name" value="Metallophos"/>
    <property type="match status" value="1"/>
</dbReference>
<dbReference type="EMBL" id="JAFBXF010000003">
    <property type="protein sequence ID" value="MBM2416646.1"/>
    <property type="molecule type" value="Genomic_DNA"/>
</dbReference>
<evidence type="ECO:0000313" key="5">
    <source>
        <dbReference type="Proteomes" id="UP000809440"/>
    </source>
</evidence>
<evidence type="ECO:0000259" key="1">
    <source>
        <dbReference type="Pfam" id="PF00149"/>
    </source>
</evidence>